<evidence type="ECO:0000256" key="4">
    <source>
        <dbReference type="ARBA" id="ARBA00022741"/>
    </source>
</evidence>
<keyword evidence="11" id="KW-1185">Reference proteome</keyword>
<dbReference type="OMA" id="KESYFAT"/>
<dbReference type="Gene3D" id="3.30.200.20">
    <property type="entry name" value="Phosphorylase Kinase, domain 1"/>
    <property type="match status" value="1"/>
</dbReference>
<feature type="compositionally biased region" description="Polar residues" evidence="9">
    <location>
        <begin position="956"/>
        <end position="972"/>
    </location>
</feature>
<dbReference type="PROSITE" id="PS50011">
    <property type="entry name" value="PROTEIN_KINASE_DOM"/>
    <property type="match status" value="1"/>
</dbReference>
<feature type="compositionally biased region" description="Polar residues" evidence="9">
    <location>
        <begin position="939"/>
        <end position="948"/>
    </location>
</feature>
<evidence type="ECO:0000256" key="2">
    <source>
        <dbReference type="ARBA" id="ARBA00022527"/>
    </source>
</evidence>
<dbReference type="KEGG" id="gla:GL50803_008218"/>
<keyword evidence="4" id="KW-0547">Nucleotide-binding</keyword>
<evidence type="ECO:0000256" key="8">
    <source>
        <dbReference type="ARBA" id="ARBA00048679"/>
    </source>
</evidence>
<gene>
    <name evidence="10" type="ORF">GL50803_008218</name>
</gene>
<evidence type="ECO:0000313" key="11">
    <source>
        <dbReference type="Proteomes" id="UP000001548"/>
    </source>
</evidence>
<dbReference type="InterPro" id="IPR000719">
    <property type="entry name" value="Prot_kinase_dom"/>
</dbReference>
<dbReference type="AlphaFoldDB" id="A8BYJ3"/>
<reference evidence="10 11" key="1">
    <citation type="journal article" date="2007" name="Science">
        <title>Genomic minimalism in the early diverging intestinal parasite Giardia lamblia.</title>
        <authorList>
            <person name="Morrison H.G."/>
            <person name="McArthur A.G."/>
            <person name="Gillin F.D."/>
            <person name="Aley S.B."/>
            <person name="Adam R.D."/>
            <person name="Olsen G.J."/>
            <person name="Best A.A."/>
            <person name="Cande W.Z."/>
            <person name="Chen F."/>
            <person name="Cipriano M.J."/>
            <person name="Davids B.J."/>
            <person name="Dawson S.C."/>
            <person name="Elmendorf H.G."/>
            <person name="Hehl A.B."/>
            <person name="Holder M.E."/>
            <person name="Huse S.M."/>
            <person name="Kim U.U."/>
            <person name="Lasek-Nesselquist E."/>
            <person name="Manning G."/>
            <person name="Nigam A."/>
            <person name="Nixon J.E."/>
            <person name="Palm D."/>
            <person name="Passamaneck N.E."/>
            <person name="Prabhu A."/>
            <person name="Reich C.I."/>
            <person name="Reiner D.S."/>
            <person name="Samuelson J."/>
            <person name="Svard S.G."/>
            <person name="Sogin M.L."/>
        </authorList>
    </citation>
    <scope>NUCLEOTIDE SEQUENCE [LARGE SCALE GENOMIC DNA]</scope>
    <source>
        <strain evidence="10 11">WB C6</strain>
    </source>
</reference>
<feature type="region of interest" description="Disordered" evidence="9">
    <location>
        <begin position="939"/>
        <end position="972"/>
    </location>
</feature>
<keyword evidence="6" id="KW-0067">ATP-binding</keyword>
<dbReference type="EMBL" id="AACB03000003">
    <property type="protein sequence ID" value="KAE8302719.1"/>
    <property type="molecule type" value="Genomic_DNA"/>
</dbReference>
<evidence type="ECO:0000256" key="7">
    <source>
        <dbReference type="ARBA" id="ARBA00047899"/>
    </source>
</evidence>
<dbReference type="HOGENOM" id="CLU_305335_0_0_1"/>
<dbReference type="SMR" id="A8BYJ3"/>
<sequence>MTRLATLMSRYQLLSKLGKGSRSTIYLAQDNETGNYLACKELCYRDWDSSELSLLEHEIMVNRALVHPNIMRYQYILNDKENCRYYLLMSYFSKSDLGYQLVKRKETHARFKEATIWTLMAQLYDVLLYLHSVDKRHSTDISIALLRDFRPSNFFLSSRGIIQIKSLQHLKLLEFGSVEAEPFASKLPPLLVPYLAPDVLQGNYYSASSDIWSLGCLLYELCTFQAFVTGRTPNDVLQALAGARHPIVLDHYSQSLSHVLSLMLQPNSRDRITLKQLGSFPQLKSAWEQYKAYITHTRKPVGDPIPLLFHCKCGGDGHSCCLDARRKNGLPDTYISRRDLQSDAVTPANLWQQSTSSRLLASKRHKSNGEFEVVHVNQRAEDEDGIKYERLESDALALEDRLGYTPNATGVVFTQPAIQAIDLNSTRQSPSNTTKESYFATHGRYPKGVVNRLVYSNENSRMEGGGALQTQFELVEKVIEDSPSIRNPSSAKYIEYGNFAGRTMLNTTIGGQGNMTMMGGVLGPVNVDEIFKGEEVETQDRACSPIIVSVHSPNYTRTELDSLMTNDGVTRHTRKHRNEFGDTISTCWQPSLKSNISSVRTLDLDEKVASINMPSTPNHRLRDSSYDIYPTLNSSGGMAESLYANSLSPPKKNKTSINDSHDSKITSHIFSPSYKASFYDPKMLSTPKAFEAFSSDEEGQHSDVPQEVINYRRSPPASLYEEPLRLDYHRHPVQVPIVYTTDDTVSYIDILKSTQSTTRAVGPNKPEKLKKQKKSKEPTQPPVISFEDDCSVGRLPTPDRTMIKVSHRDSIREPGNDDHLISAYSRWSSPSITPQPPAAPCTYEHYHASYVPRNKLTPPKTIQVPLPGDYTHYAFSSNKIEKSSALAKDIHGAHEPTSTNNLALSRNSIAHVYETHFLPHERYVSKHELQRTHPVTFSMLNTTTNGTRSGAEGLRNTLSTDRGVGSSSQVTL</sequence>
<dbReference type="PANTHER" id="PTHR43671:SF98">
    <property type="entry name" value="SERINE_THREONINE-PROTEIN KINASE NEK11"/>
    <property type="match status" value="1"/>
</dbReference>
<evidence type="ECO:0000256" key="3">
    <source>
        <dbReference type="ARBA" id="ARBA00022679"/>
    </source>
</evidence>
<keyword evidence="2" id="KW-0723">Serine/threonine-protein kinase</keyword>
<dbReference type="Proteomes" id="UP000001548">
    <property type="component" value="Unassembled WGS sequence"/>
</dbReference>
<dbReference type="PANTHER" id="PTHR43671">
    <property type="entry name" value="SERINE/THREONINE-PROTEIN KINASE NEK"/>
    <property type="match status" value="1"/>
</dbReference>
<dbReference type="Gene3D" id="1.10.510.10">
    <property type="entry name" value="Transferase(Phosphotransferase) domain 1"/>
    <property type="match status" value="1"/>
</dbReference>
<evidence type="ECO:0000256" key="9">
    <source>
        <dbReference type="SAM" id="MobiDB-lite"/>
    </source>
</evidence>
<dbReference type="GO" id="GO:0004674">
    <property type="term" value="F:protein serine/threonine kinase activity"/>
    <property type="evidence" value="ECO:0000318"/>
    <property type="project" value="GO_Central"/>
</dbReference>
<dbReference type="EC" id="2.7.11.1" evidence="1"/>
<evidence type="ECO:0000256" key="6">
    <source>
        <dbReference type="ARBA" id="ARBA00022840"/>
    </source>
</evidence>
<dbReference type="VEuPathDB" id="GiardiaDB:GL50803_8218"/>
<comment type="catalytic activity">
    <reaction evidence="7">
        <text>L-threonyl-[protein] + ATP = O-phospho-L-threonyl-[protein] + ADP + H(+)</text>
        <dbReference type="Rhea" id="RHEA:46608"/>
        <dbReference type="Rhea" id="RHEA-COMP:11060"/>
        <dbReference type="Rhea" id="RHEA-COMP:11605"/>
        <dbReference type="ChEBI" id="CHEBI:15378"/>
        <dbReference type="ChEBI" id="CHEBI:30013"/>
        <dbReference type="ChEBI" id="CHEBI:30616"/>
        <dbReference type="ChEBI" id="CHEBI:61977"/>
        <dbReference type="ChEBI" id="CHEBI:456216"/>
        <dbReference type="EC" id="2.7.11.1"/>
    </reaction>
</comment>
<evidence type="ECO:0000313" key="10">
    <source>
        <dbReference type="EMBL" id="KAE8302719.1"/>
    </source>
</evidence>
<evidence type="ECO:0000256" key="5">
    <source>
        <dbReference type="ARBA" id="ARBA00022777"/>
    </source>
</evidence>
<comment type="caution">
    <text evidence="10">The sequence shown here is derived from an EMBL/GenBank/DDBJ whole genome shotgun (WGS) entry which is preliminary data.</text>
</comment>
<protein>
    <recommendedName>
        <fullName evidence="1">non-specific serine/threonine protein kinase</fullName>
        <ecNumber evidence="1">2.7.11.1</ecNumber>
    </recommendedName>
</protein>
<feature type="region of interest" description="Disordered" evidence="9">
    <location>
        <begin position="756"/>
        <end position="798"/>
    </location>
</feature>
<organism evidence="10 11">
    <name type="scientific">Giardia intestinalis (strain ATCC 50803 / WB clone C6)</name>
    <name type="common">Giardia lamblia</name>
    <dbReference type="NCBI Taxonomy" id="184922"/>
    <lineage>
        <taxon>Eukaryota</taxon>
        <taxon>Metamonada</taxon>
        <taxon>Diplomonadida</taxon>
        <taxon>Hexamitidae</taxon>
        <taxon>Giardiinae</taxon>
        <taxon>Giardia</taxon>
    </lineage>
</organism>
<evidence type="ECO:0000256" key="1">
    <source>
        <dbReference type="ARBA" id="ARBA00012513"/>
    </source>
</evidence>
<keyword evidence="5 10" id="KW-0418">Kinase</keyword>
<dbReference type="GO" id="GO:0005524">
    <property type="term" value="F:ATP binding"/>
    <property type="evidence" value="ECO:0007669"/>
    <property type="project" value="UniProtKB-KW"/>
</dbReference>
<dbReference type="InterPro" id="IPR011009">
    <property type="entry name" value="Kinase-like_dom_sf"/>
</dbReference>
<dbReference type="RefSeq" id="XP_001704182.1">
    <property type="nucleotide sequence ID" value="XM_001704130.1"/>
</dbReference>
<dbReference type="Pfam" id="PF00069">
    <property type="entry name" value="Pkinase"/>
    <property type="match status" value="1"/>
</dbReference>
<dbReference type="SUPFAM" id="SSF56112">
    <property type="entry name" value="Protein kinase-like (PK-like)"/>
    <property type="match status" value="1"/>
</dbReference>
<name>A8BYJ3_GIAIC</name>
<keyword evidence="3" id="KW-0808">Transferase</keyword>
<dbReference type="GeneID" id="5697038"/>
<dbReference type="InterPro" id="IPR050660">
    <property type="entry name" value="NEK_Ser/Thr_kinase"/>
</dbReference>
<proteinExistence type="predicted"/>
<accession>A8BYJ3</accession>
<comment type="catalytic activity">
    <reaction evidence="8">
        <text>L-seryl-[protein] + ATP = O-phospho-L-seryl-[protein] + ADP + H(+)</text>
        <dbReference type="Rhea" id="RHEA:17989"/>
        <dbReference type="Rhea" id="RHEA-COMP:9863"/>
        <dbReference type="Rhea" id="RHEA-COMP:11604"/>
        <dbReference type="ChEBI" id="CHEBI:15378"/>
        <dbReference type="ChEBI" id="CHEBI:29999"/>
        <dbReference type="ChEBI" id="CHEBI:30616"/>
        <dbReference type="ChEBI" id="CHEBI:83421"/>
        <dbReference type="ChEBI" id="CHEBI:456216"/>
        <dbReference type="EC" id="2.7.11.1"/>
    </reaction>
</comment>